<proteinExistence type="predicted"/>
<keyword evidence="5" id="KW-1185">Reference proteome</keyword>
<evidence type="ECO:0000259" key="3">
    <source>
        <dbReference type="Pfam" id="PF18962"/>
    </source>
</evidence>
<evidence type="ECO:0000313" key="4">
    <source>
        <dbReference type="EMBL" id="MBF8456778.1"/>
    </source>
</evidence>
<dbReference type="InterPro" id="IPR026444">
    <property type="entry name" value="Secre_tail"/>
</dbReference>
<name>A0ABS0FAP2_9FLAO</name>
<evidence type="ECO:0000313" key="5">
    <source>
        <dbReference type="Proteomes" id="UP000660070"/>
    </source>
</evidence>
<feature type="signal peptide" evidence="2">
    <location>
        <begin position="1"/>
        <end position="18"/>
    </location>
</feature>
<dbReference type="EMBL" id="JADPVI010000001">
    <property type="protein sequence ID" value="MBF8456778.1"/>
    <property type="molecule type" value="Genomic_DNA"/>
</dbReference>
<dbReference type="SUPFAM" id="SSF49785">
    <property type="entry name" value="Galactose-binding domain-like"/>
    <property type="match status" value="1"/>
</dbReference>
<dbReference type="InterPro" id="IPR008979">
    <property type="entry name" value="Galactose-bd-like_sf"/>
</dbReference>
<dbReference type="NCBIfam" id="TIGR04183">
    <property type="entry name" value="Por_Secre_tail"/>
    <property type="match status" value="1"/>
</dbReference>
<dbReference type="RefSeq" id="WP_196079278.1">
    <property type="nucleotide sequence ID" value="NZ_JADPVI010000001.1"/>
</dbReference>
<evidence type="ECO:0000256" key="1">
    <source>
        <dbReference type="ARBA" id="ARBA00022729"/>
    </source>
</evidence>
<dbReference type="Pfam" id="PF18962">
    <property type="entry name" value="Por_Secre_tail"/>
    <property type="match status" value="1"/>
</dbReference>
<dbReference type="Proteomes" id="UP000660070">
    <property type="component" value="Unassembled WGS sequence"/>
</dbReference>
<dbReference type="Gene3D" id="2.60.120.260">
    <property type="entry name" value="Galactose-binding domain-like"/>
    <property type="match status" value="1"/>
</dbReference>
<evidence type="ECO:0000256" key="2">
    <source>
        <dbReference type="SAM" id="SignalP"/>
    </source>
</evidence>
<organism evidence="4 5">
    <name type="scientific">Kaistella gelatinilytica</name>
    <dbReference type="NCBI Taxonomy" id="2787636"/>
    <lineage>
        <taxon>Bacteria</taxon>
        <taxon>Pseudomonadati</taxon>
        <taxon>Bacteroidota</taxon>
        <taxon>Flavobacteriia</taxon>
        <taxon>Flavobacteriales</taxon>
        <taxon>Weeksellaceae</taxon>
        <taxon>Chryseobacterium group</taxon>
        <taxon>Kaistella</taxon>
    </lineage>
</organism>
<reference evidence="4 5" key="1">
    <citation type="submission" date="2020-11" db="EMBL/GenBank/DDBJ databases">
        <title>Kaistella gelatinilytica sp. nov., a flavobacterium isolated from Antarctic Soil.</title>
        <authorList>
            <person name="Li J."/>
        </authorList>
    </citation>
    <scope>NUCLEOTIDE SEQUENCE [LARGE SCALE GENOMIC DNA]</scope>
    <source>
        <strain evidence="4 5">G5-32</strain>
    </source>
</reference>
<comment type="caution">
    <text evidence="4">The sequence shown here is derived from an EMBL/GenBank/DDBJ whole genome shotgun (WGS) entry which is preliminary data.</text>
</comment>
<feature type="domain" description="Secretion system C-terminal sorting" evidence="3">
    <location>
        <begin position="209"/>
        <end position="257"/>
    </location>
</feature>
<accession>A0ABS0FAP2</accession>
<sequence>MKKIFTILGVSAVALMSAQNLIPNPGFEAWTAGAPDGYYVTGTTIVQGTGANKHSGNFAVGITAPTAATGNKTINPTPDINVEATKTYVFSGWVLDNTPNAKFKYWNQFRNTADLGSNPLQAGDFTVDSPQWIFFSAEAVPTAGATVARPGLRVYGESAANNGGVIYVDDISFQDKATMAVTDVKAFDSEVKMNTVIGNELQVTLPGRATVNIISADGKLISSNRINSGDKINTSSLTKGIYIVTVDNGSAKVSRKVMKK</sequence>
<gene>
    <name evidence="4" type="ORF">IV494_06235</name>
</gene>
<feature type="chain" id="PRO_5046267101" evidence="2">
    <location>
        <begin position="19"/>
        <end position="260"/>
    </location>
</feature>
<keyword evidence="1 2" id="KW-0732">Signal</keyword>
<protein>
    <submittedName>
        <fullName evidence="4">T9SS type A sorting domain-containing protein</fullName>
    </submittedName>
</protein>